<dbReference type="InterPro" id="IPR001179">
    <property type="entry name" value="PPIase_FKBP_dom"/>
</dbReference>
<keyword evidence="3 5" id="KW-0697">Rotamase</keyword>
<comment type="caution">
    <text evidence="9">The sequence shown here is derived from an EMBL/GenBank/DDBJ whole genome shotgun (WGS) entry which is preliminary data.</text>
</comment>
<dbReference type="OrthoDB" id="8615at2157"/>
<feature type="region of interest" description="Disordered" evidence="7">
    <location>
        <begin position="229"/>
        <end position="254"/>
    </location>
</feature>
<feature type="domain" description="PPIase FKBP-type" evidence="8">
    <location>
        <begin position="6"/>
        <end position="95"/>
    </location>
</feature>
<evidence type="ECO:0000313" key="10">
    <source>
        <dbReference type="Proteomes" id="UP000217528"/>
    </source>
</evidence>
<evidence type="ECO:0000256" key="5">
    <source>
        <dbReference type="PROSITE-ProRule" id="PRU00277"/>
    </source>
</evidence>
<comment type="catalytic activity">
    <reaction evidence="1 5 6">
        <text>[protein]-peptidylproline (omega=180) = [protein]-peptidylproline (omega=0)</text>
        <dbReference type="Rhea" id="RHEA:16237"/>
        <dbReference type="Rhea" id="RHEA-COMP:10747"/>
        <dbReference type="Rhea" id="RHEA-COMP:10748"/>
        <dbReference type="ChEBI" id="CHEBI:83833"/>
        <dbReference type="ChEBI" id="CHEBI:83834"/>
        <dbReference type="EC" id="5.2.1.8"/>
    </reaction>
</comment>
<protein>
    <recommendedName>
        <fullName evidence="6">Peptidyl-prolyl cis-trans isomerase</fullName>
        <ecNumber evidence="6">5.2.1.8</ecNumber>
    </recommendedName>
</protein>
<name>A0A2A2HEP0_9EURY</name>
<dbReference type="Pfam" id="PF18046">
    <property type="entry name" value="FKBP26_C"/>
    <property type="match status" value="1"/>
</dbReference>
<sequence>MPIDEKDFIKLNYTGKVKSTGDVFDTTYEEVADEAGIKNENKDYKPMVLAVGSSQLIPKLHEEIKNLEVGDKATVEIPAEDAFGKRDPSLIQLIPMKEFKKQGIKPFVGMPISAQGTPGIVRTIDGGRVRVDFNHELAGKDIEYELEIVETIEDDAEKIRGLLEVYYGNPNLDLEKTEIIIDGEVAKIILDKLAGFEQRTVQEVTLSKFRVSREIYENMEEIKKVQFIDEFEEPEPEEEDVDTEEVPEKLADDE</sequence>
<gene>
    <name evidence="9" type="ORF">ASJ82_03900</name>
</gene>
<dbReference type="Gene3D" id="3.30.70.2210">
    <property type="match status" value="1"/>
</dbReference>
<dbReference type="Proteomes" id="UP000217528">
    <property type="component" value="Unassembled WGS sequence"/>
</dbReference>
<dbReference type="Pfam" id="PF00254">
    <property type="entry name" value="FKBP_C"/>
    <property type="match status" value="1"/>
</dbReference>
<accession>A0A2A2HEP0</accession>
<evidence type="ECO:0000256" key="1">
    <source>
        <dbReference type="ARBA" id="ARBA00000971"/>
    </source>
</evidence>
<comment type="similarity">
    <text evidence="2 6">Belongs to the FKBP-type PPIase family.</text>
</comment>
<keyword evidence="4 5" id="KW-0413">Isomerase</keyword>
<keyword evidence="10" id="KW-1185">Reference proteome</keyword>
<dbReference type="Gene3D" id="2.40.10.330">
    <property type="match status" value="1"/>
</dbReference>
<evidence type="ECO:0000313" key="9">
    <source>
        <dbReference type="EMBL" id="PAV07780.1"/>
    </source>
</evidence>
<dbReference type="InterPro" id="IPR048261">
    <property type="entry name" value="SlpA/SlyD-like_ins_sf"/>
</dbReference>
<dbReference type="PANTHER" id="PTHR47861">
    <property type="entry name" value="FKBP-TYPE PEPTIDYL-PROLYL CIS-TRANS ISOMERASE SLYD"/>
    <property type="match status" value="1"/>
</dbReference>
<organism evidence="9 10">
    <name type="scientific">Methanosphaera cuniculi</name>
    <dbReference type="NCBI Taxonomy" id="1077256"/>
    <lineage>
        <taxon>Archaea</taxon>
        <taxon>Methanobacteriati</taxon>
        <taxon>Methanobacteriota</taxon>
        <taxon>Methanomada group</taxon>
        <taxon>Methanobacteria</taxon>
        <taxon>Methanobacteriales</taxon>
        <taxon>Methanobacteriaceae</taxon>
        <taxon>Methanosphaera</taxon>
    </lineage>
</organism>
<dbReference type="Pfam" id="PF22199">
    <property type="entry name" value="FKBP26_IF"/>
    <property type="match status" value="1"/>
</dbReference>
<dbReference type="EC" id="5.2.1.8" evidence="6"/>
<reference evidence="9 10" key="1">
    <citation type="journal article" date="2017" name="BMC Genomics">
        <title>Genomic analysis of methanogenic archaea reveals a shift towards energy conservation.</title>
        <authorList>
            <person name="Gilmore S.P."/>
            <person name="Henske J.K."/>
            <person name="Sexton J.A."/>
            <person name="Solomon K.V."/>
            <person name="Seppala S."/>
            <person name="Yoo J.I."/>
            <person name="Huyett L.M."/>
            <person name="Pressman A."/>
            <person name="Cogan J.Z."/>
            <person name="Kivenson V."/>
            <person name="Peng X."/>
            <person name="Tan Y."/>
            <person name="Valentine D.L."/>
            <person name="O'Malley M.A."/>
        </authorList>
    </citation>
    <scope>NUCLEOTIDE SEQUENCE [LARGE SCALE GENOMIC DNA]</scope>
    <source>
        <strain evidence="9 10">1R-7</strain>
    </source>
</reference>
<dbReference type="InterPro" id="IPR054016">
    <property type="entry name" value="FKBP26_IF"/>
</dbReference>
<proteinExistence type="inferred from homology"/>
<dbReference type="InterPro" id="IPR046357">
    <property type="entry name" value="PPIase_dom_sf"/>
</dbReference>
<dbReference type="SUPFAM" id="SSF54534">
    <property type="entry name" value="FKBP-like"/>
    <property type="match status" value="1"/>
</dbReference>
<dbReference type="PANTHER" id="PTHR47861:SF2">
    <property type="entry name" value="LONG-TYPE PEPTIDYL-PROLYL CIS-TRANS ISOMERASE"/>
    <property type="match status" value="1"/>
</dbReference>
<dbReference type="PROSITE" id="PS50059">
    <property type="entry name" value="FKBP_PPIASE"/>
    <property type="match status" value="1"/>
</dbReference>
<dbReference type="Gene3D" id="3.10.50.40">
    <property type="match status" value="1"/>
</dbReference>
<evidence type="ECO:0000256" key="7">
    <source>
        <dbReference type="SAM" id="MobiDB-lite"/>
    </source>
</evidence>
<dbReference type="GO" id="GO:0003755">
    <property type="term" value="F:peptidyl-prolyl cis-trans isomerase activity"/>
    <property type="evidence" value="ECO:0007669"/>
    <property type="project" value="UniProtKB-UniRule"/>
</dbReference>
<evidence type="ECO:0000256" key="4">
    <source>
        <dbReference type="ARBA" id="ARBA00023235"/>
    </source>
</evidence>
<dbReference type="InterPro" id="IPR040825">
    <property type="entry name" value="FKBP26_C"/>
</dbReference>
<dbReference type="RefSeq" id="WP_095608315.1">
    <property type="nucleotide sequence ID" value="NZ_LMVN01000008.1"/>
</dbReference>
<evidence type="ECO:0000259" key="8">
    <source>
        <dbReference type="PROSITE" id="PS50059"/>
    </source>
</evidence>
<dbReference type="AlphaFoldDB" id="A0A2A2HEP0"/>
<evidence type="ECO:0000256" key="2">
    <source>
        <dbReference type="ARBA" id="ARBA00006577"/>
    </source>
</evidence>
<dbReference type="EMBL" id="LMVN01000008">
    <property type="protein sequence ID" value="PAV07780.1"/>
    <property type="molecule type" value="Genomic_DNA"/>
</dbReference>
<evidence type="ECO:0000256" key="6">
    <source>
        <dbReference type="RuleBase" id="RU003915"/>
    </source>
</evidence>
<feature type="compositionally biased region" description="Acidic residues" evidence="7">
    <location>
        <begin position="229"/>
        <end position="245"/>
    </location>
</feature>
<evidence type="ECO:0000256" key="3">
    <source>
        <dbReference type="ARBA" id="ARBA00023110"/>
    </source>
</evidence>